<dbReference type="AlphaFoldDB" id="A0A176RYH4"/>
<dbReference type="SMART" id="SM00671">
    <property type="entry name" value="SEL1"/>
    <property type="match status" value="1"/>
</dbReference>
<dbReference type="Proteomes" id="UP000076962">
    <property type="component" value="Unassembled WGS sequence"/>
</dbReference>
<protein>
    <submittedName>
        <fullName evidence="1">TPR repeat-containing protein</fullName>
    </submittedName>
</protein>
<name>A0A176RYH4_9GAMM</name>
<dbReference type="Gene3D" id="1.25.40.10">
    <property type="entry name" value="Tetratricopeptide repeat domain"/>
    <property type="match status" value="1"/>
</dbReference>
<dbReference type="SUPFAM" id="SSF81901">
    <property type="entry name" value="HCP-like"/>
    <property type="match status" value="1"/>
</dbReference>
<dbReference type="InterPro" id="IPR052945">
    <property type="entry name" value="Mitotic_Regulator"/>
</dbReference>
<dbReference type="InterPro" id="IPR011990">
    <property type="entry name" value="TPR-like_helical_dom_sf"/>
</dbReference>
<comment type="caution">
    <text evidence="1">The sequence shown here is derived from an EMBL/GenBank/DDBJ whole genome shotgun (WGS) entry which is preliminary data.</text>
</comment>
<dbReference type="EMBL" id="LUTY01002142">
    <property type="protein sequence ID" value="OAD20738.1"/>
    <property type="molecule type" value="Genomic_DNA"/>
</dbReference>
<dbReference type="PANTHER" id="PTHR43628">
    <property type="entry name" value="ACTIVATOR OF C KINASE PROTEIN 1-RELATED"/>
    <property type="match status" value="1"/>
</dbReference>
<sequence length="73" mass="8369">RGVEPDNRLAVEYFRRAAKAELPEAQYMLGIMYAQGWGVEKNSNLSLYWIRQAADKGYAVAQRMLEGLFGKRD</sequence>
<evidence type="ECO:0000313" key="1">
    <source>
        <dbReference type="EMBL" id="OAD20738.1"/>
    </source>
</evidence>
<accession>A0A176RYH4</accession>
<proteinExistence type="predicted"/>
<keyword evidence="2" id="KW-1185">Reference proteome</keyword>
<evidence type="ECO:0000313" key="2">
    <source>
        <dbReference type="Proteomes" id="UP000076962"/>
    </source>
</evidence>
<reference evidence="1 2" key="1">
    <citation type="submission" date="2016-05" db="EMBL/GenBank/DDBJ databases">
        <title>Single-cell genome of chain-forming Candidatus Thiomargarita nelsonii and comparison to other large sulfur-oxidizing bacteria.</title>
        <authorList>
            <person name="Winkel M."/>
            <person name="Salman V."/>
            <person name="Woyke T."/>
            <person name="Schulz-Vogt H."/>
            <person name="Richter M."/>
            <person name="Flood B."/>
            <person name="Bailey J."/>
            <person name="Amann R."/>
            <person name="Mussmann M."/>
        </authorList>
    </citation>
    <scope>NUCLEOTIDE SEQUENCE [LARGE SCALE GENOMIC DNA]</scope>
    <source>
        <strain evidence="1 2">THI036</strain>
    </source>
</reference>
<dbReference type="PANTHER" id="PTHR43628:SF1">
    <property type="entry name" value="CHITIN SYNTHASE REGULATORY FACTOR 2-RELATED"/>
    <property type="match status" value="1"/>
</dbReference>
<organism evidence="1 2">
    <name type="scientific">Candidatus Thiomargarita nelsonii</name>
    <dbReference type="NCBI Taxonomy" id="1003181"/>
    <lineage>
        <taxon>Bacteria</taxon>
        <taxon>Pseudomonadati</taxon>
        <taxon>Pseudomonadota</taxon>
        <taxon>Gammaproteobacteria</taxon>
        <taxon>Thiotrichales</taxon>
        <taxon>Thiotrichaceae</taxon>
        <taxon>Thiomargarita</taxon>
    </lineage>
</organism>
<dbReference type="InterPro" id="IPR006597">
    <property type="entry name" value="Sel1-like"/>
</dbReference>
<feature type="non-terminal residue" evidence="1">
    <location>
        <position position="1"/>
    </location>
</feature>
<dbReference type="Pfam" id="PF08238">
    <property type="entry name" value="Sel1"/>
    <property type="match status" value="2"/>
</dbReference>
<gene>
    <name evidence="1" type="ORF">THIOM_003538</name>
</gene>